<reference evidence="4" key="1">
    <citation type="journal article" date="2012" name="Science">
        <title>Fermentation, hydrogen, and sulfur metabolism in multiple uncultivated bacterial phyla.</title>
        <authorList>
            <person name="Wrighton K.C."/>
            <person name="Thomas B.C."/>
            <person name="Sharon I."/>
            <person name="Miller C.S."/>
            <person name="Castelle C.J."/>
            <person name="VerBerkmoes N.C."/>
            <person name="Wilkins M.J."/>
            <person name="Hettich R.L."/>
            <person name="Lipton M.S."/>
            <person name="Williams K.H."/>
            <person name="Long P.E."/>
            <person name="Banfield J.F."/>
        </authorList>
    </citation>
    <scope>NUCLEOTIDE SEQUENCE [LARGE SCALE GENOMIC DNA]</scope>
</reference>
<evidence type="ECO:0000313" key="4">
    <source>
        <dbReference type="EMBL" id="EKE26815.1"/>
    </source>
</evidence>
<comment type="caution">
    <text evidence="4">The sequence shown here is derived from an EMBL/GenBank/DDBJ whole genome shotgun (WGS) entry which is preliminary data.</text>
</comment>
<evidence type="ECO:0000256" key="1">
    <source>
        <dbReference type="ARBA" id="ARBA00022884"/>
    </source>
</evidence>
<dbReference type="SUPFAM" id="SSF48013">
    <property type="entry name" value="NusB-like"/>
    <property type="match status" value="1"/>
</dbReference>
<dbReference type="InterPro" id="IPR006027">
    <property type="entry name" value="NusB_RsmB_TIM44"/>
</dbReference>
<name>K2GTY7_9BACT</name>
<feature type="domain" description="NusB/RsmB/TIM44" evidence="3">
    <location>
        <begin position="7"/>
        <end position="134"/>
    </location>
</feature>
<dbReference type="InterPro" id="IPR035926">
    <property type="entry name" value="NusB-like_sf"/>
</dbReference>
<dbReference type="Pfam" id="PF01029">
    <property type="entry name" value="NusB"/>
    <property type="match status" value="1"/>
</dbReference>
<keyword evidence="2" id="KW-0812">Transmembrane</keyword>
<keyword evidence="2" id="KW-0472">Membrane</keyword>
<keyword evidence="1" id="KW-0694">RNA-binding</keyword>
<evidence type="ECO:0000256" key="2">
    <source>
        <dbReference type="SAM" id="Phobius"/>
    </source>
</evidence>
<dbReference type="Gene3D" id="1.10.940.10">
    <property type="entry name" value="NusB-like"/>
    <property type="match status" value="1"/>
</dbReference>
<dbReference type="AlphaFoldDB" id="K2GTY7"/>
<dbReference type="GO" id="GO:0003723">
    <property type="term" value="F:RNA binding"/>
    <property type="evidence" value="ECO:0007669"/>
    <property type="project" value="UniProtKB-KW"/>
</dbReference>
<gene>
    <name evidence="4" type="ORF">ACD_4C00138G0004</name>
</gene>
<keyword evidence="2" id="KW-1133">Transmembrane helix</keyword>
<protein>
    <recommendedName>
        <fullName evidence="3">NusB/RsmB/TIM44 domain-containing protein</fullName>
    </recommendedName>
</protein>
<dbReference type="EMBL" id="AMFJ01000654">
    <property type="protein sequence ID" value="EKE26815.1"/>
    <property type="molecule type" value="Genomic_DNA"/>
</dbReference>
<accession>K2GTY7</accession>
<evidence type="ECO:0000259" key="3">
    <source>
        <dbReference type="Pfam" id="PF01029"/>
    </source>
</evidence>
<dbReference type="GO" id="GO:0006355">
    <property type="term" value="P:regulation of DNA-templated transcription"/>
    <property type="evidence" value="ECO:0007669"/>
    <property type="project" value="InterPro"/>
</dbReference>
<organism evidence="4">
    <name type="scientific">uncultured bacterium</name>
    <name type="common">gcode 4</name>
    <dbReference type="NCBI Taxonomy" id="1234023"/>
    <lineage>
        <taxon>Bacteria</taxon>
        <taxon>environmental samples</taxon>
    </lineage>
</organism>
<sequence length="159" mass="19103">MQKISRHKTRTCLFQALYSKLHLEDSFSKESFIESFFESDDSFIDKIYFDEAFDWIQENEGKLIYIINKFAPKFDILSMPIINIIPIFIAWYEMLYLKCDKIPEKVSINEALEMVKMYSDDQARVLVNWVLNSLKENKEKIIEELENIPNKNLFFKKYE</sequence>
<proteinExistence type="predicted"/>
<feature type="transmembrane region" description="Helical" evidence="2">
    <location>
        <begin position="76"/>
        <end position="97"/>
    </location>
</feature>